<keyword evidence="9" id="KW-0131">Cell cycle</keyword>
<sequence>MNKLSELFDALYFTASNKAKSVLLREYLATTCDPERGWAIAALAGTLQFTHYKRNTVKKLILERVDPVLFALSYDYVGEMSETVAHLWPNEPDPDFVMPTLSEFVAFMQTAKKSEIETQLIYLLNNCSPNLRWTLLKLGTGGLRVGLSARRLKHILAEYGQSHQAAVTVHDIENLWHGLTPPYTDLLLWLENSGPKPDISEKVVFHPVLLAHPLQEDDKEKVTYTDYLAEYKYDGIRVQIVVKDTEKALFSRTGDNISHSFPDVLADFNLPGVYDGELLAMREGVIGSFNDLQQRLNKKKPSKKLQAEYPCGLVLYDALFVPTSIVEPKKEKLTCQTEQSIKNICHLTLVERKRYLRATMQCFESTISLFSEAFTVHNTAELDQLRTEACSDPSGYTEGLMLKRKDSPYTPGRPKGVWYKFKRDAQLVDAVIMYAQRGHGKRSSFYSDFTFGLWQNDPAQDALSEQPKLLPIGKAYSGFTDIELKELDKWVRKNTIGRFGPVKEVNKTLVFEVAFDAAHASKRHKSGVALRFPRIHRIRWDKPALEADTLPIFKKTHQIK</sequence>
<evidence type="ECO:0000256" key="10">
    <source>
        <dbReference type="ARBA" id="ARBA00034003"/>
    </source>
</evidence>
<keyword evidence="5" id="KW-0227">DNA damage</keyword>
<dbReference type="SUPFAM" id="SSF56091">
    <property type="entry name" value="DNA ligase/mRNA capping enzyme, catalytic domain"/>
    <property type="match status" value="1"/>
</dbReference>
<dbReference type="GO" id="GO:0006281">
    <property type="term" value="P:DNA repair"/>
    <property type="evidence" value="ECO:0007669"/>
    <property type="project" value="UniProtKB-KW"/>
</dbReference>
<dbReference type="InterPro" id="IPR016059">
    <property type="entry name" value="DNA_ligase_ATP-dep_CS"/>
</dbReference>
<feature type="domain" description="ATP-dependent DNA ligase family profile" evidence="11">
    <location>
        <begin position="313"/>
        <end position="455"/>
    </location>
</feature>
<evidence type="ECO:0000256" key="7">
    <source>
        <dbReference type="ARBA" id="ARBA00023172"/>
    </source>
</evidence>
<evidence type="ECO:0000313" key="12">
    <source>
        <dbReference type="EMBL" id="MCP3428158.1"/>
    </source>
</evidence>
<keyword evidence="13" id="KW-1185">Reference proteome</keyword>
<dbReference type="Proteomes" id="UP001165413">
    <property type="component" value="Unassembled WGS sequence"/>
</dbReference>
<evidence type="ECO:0000256" key="8">
    <source>
        <dbReference type="ARBA" id="ARBA00023204"/>
    </source>
</evidence>
<keyword evidence="6" id="KW-0460">Magnesium</keyword>
<dbReference type="GO" id="GO:0051301">
    <property type="term" value="P:cell division"/>
    <property type="evidence" value="ECO:0007669"/>
    <property type="project" value="UniProtKB-KW"/>
</dbReference>
<name>A0AA41X292_9ALTE</name>
<evidence type="ECO:0000256" key="6">
    <source>
        <dbReference type="ARBA" id="ARBA00022842"/>
    </source>
</evidence>
<keyword evidence="7" id="KW-0233">DNA recombination</keyword>
<dbReference type="InterPro" id="IPR026333">
    <property type="entry name" value="ATP_dep_DNA_lig_pp_1105_fam"/>
</dbReference>
<dbReference type="InterPro" id="IPR012310">
    <property type="entry name" value="DNA_ligase_ATP-dep_cent"/>
</dbReference>
<dbReference type="EC" id="6.5.1.1" evidence="1"/>
<dbReference type="NCBIfam" id="TIGR04120">
    <property type="entry name" value="DNA_lig_bact"/>
    <property type="match status" value="1"/>
</dbReference>
<dbReference type="SUPFAM" id="SSF50249">
    <property type="entry name" value="Nucleic acid-binding proteins"/>
    <property type="match status" value="1"/>
</dbReference>
<evidence type="ECO:0000256" key="1">
    <source>
        <dbReference type="ARBA" id="ARBA00012727"/>
    </source>
</evidence>
<keyword evidence="4" id="KW-0479">Metal-binding</keyword>
<keyword evidence="8" id="KW-0234">DNA repair</keyword>
<evidence type="ECO:0000256" key="9">
    <source>
        <dbReference type="ARBA" id="ARBA00023306"/>
    </source>
</evidence>
<dbReference type="GO" id="GO:0003910">
    <property type="term" value="F:DNA ligase (ATP) activity"/>
    <property type="evidence" value="ECO:0007669"/>
    <property type="project" value="UniProtKB-EC"/>
</dbReference>
<dbReference type="InterPro" id="IPR012309">
    <property type="entry name" value="DNA_ligase_ATP-dep_C"/>
</dbReference>
<dbReference type="Gene3D" id="3.30.470.30">
    <property type="entry name" value="DNA ligase/mRNA capping enzyme"/>
    <property type="match status" value="1"/>
</dbReference>
<accession>A0AA41X292</accession>
<protein>
    <recommendedName>
        <fullName evidence="1">DNA ligase (ATP)</fullName>
        <ecNumber evidence="1">6.5.1.1</ecNumber>
    </recommendedName>
</protein>
<keyword evidence="2 12" id="KW-0436">Ligase</keyword>
<dbReference type="InterPro" id="IPR012340">
    <property type="entry name" value="NA-bd_OB-fold"/>
</dbReference>
<dbReference type="PROSITE" id="PS50160">
    <property type="entry name" value="DNA_LIGASE_A3"/>
    <property type="match status" value="1"/>
</dbReference>
<dbReference type="InterPro" id="IPR050191">
    <property type="entry name" value="ATP-dep_DNA_ligase"/>
</dbReference>
<comment type="caution">
    <text evidence="12">The sequence shown here is derived from an EMBL/GenBank/DDBJ whole genome shotgun (WGS) entry which is preliminary data.</text>
</comment>
<organism evidence="12 13">
    <name type="scientific">Opacimonas viscosa</name>
    <dbReference type="NCBI Taxonomy" id="2961944"/>
    <lineage>
        <taxon>Bacteria</taxon>
        <taxon>Pseudomonadati</taxon>
        <taxon>Pseudomonadota</taxon>
        <taxon>Gammaproteobacteria</taxon>
        <taxon>Alteromonadales</taxon>
        <taxon>Alteromonadaceae</taxon>
        <taxon>Opacimonas</taxon>
    </lineage>
</organism>
<keyword evidence="3" id="KW-0132">Cell division</keyword>
<evidence type="ECO:0000256" key="2">
    <source>
        <dbReference type="ARBA" id="ARBA00022598"/>
    </source>
</evidence>
<dbReference type="CDD" id="cd07972">
    <property type="entry name" value="OBF_DNA_ligase_Arch_LigB"/>
    <property type="match status" value="1"/>
</dbReference>
<reference evidence="12" key="1">
    <citation type="submission" date="2022-07" db="EMBL/GenBank/DDBJ databases">
        <title>Characterization of the Novel Bacterium Alteromonas immobilis LMIT006 and Alteromonas gregis LMIT007.</title>
        <authorList>
            <person name="Lin X."/>
        </authorList>
    </citation>
    <scope>NUCLEOTIDE SEQUENCE</scope>
    <source>
        <strain evidence="12">LMIT007</strain>
    </source>
</reference>
<dbReference type="GO" id="GO:0006310">
    <property type="term" value="P:DNA recombination"/>
    <property type="evidence" value="ECO:0007669"/>
    <property type="project" value="UniProtKB-KW"/>
</dbReference>
<dbReference type="Gene3D" id="2.40.50.140">
    <property type="entry name" value="Nucleic acid-binding proteins"/>
    <property type="match status" value="1"/>
</dbReference>
<dbReference type="PROSITE" id="PS00697">
    <property type="entry name" value="DNA_LIGASE_A1"/>
    <property type="match status" value="1"/>
</dbReference>
<evidence type="ECO:0000313" key="13">
    <source>
        <dbReference type="Proteomes" id="UP001165413"/>
    </source>
</evidence>
<evidence type="ECO:0000256" key="5">
    <source>
        <dbReference type="ARBA" id="ARBA00022763"/>
    </source>
</evidence>
<dbReference type="AlphaFoldDB" id="A0AA41X292"/>
<dbReference type="GO" id="GO:0005524">
    <property type="term" value="F:ATP binding"/>
    <property type="evidence" value="ECO:0007669"/>
    <property type="project" value="InterPro"/>
</dbReference>
<dbReference type="Pfam" id="PF04679">
    <property type="entry name" value="DNA_ligase_A_C"/>
    <property type="match status" value="1"/>
</dbReference>
<evidence type="ECO:0000256" key="3">
    <source>
        <dbReference type="ARBA" id="ARBA00022618"/>
    </source>
</evidence>
<dbReference type="GO" id="GO:0046872">
    <property type="term" value="F:metal ion binding"/>
    <property type="evidence" value="ECO:0007669"/>
    <property type="project" value="UniProtKB-KW"/>
</dbReference>
<dbReference type="PANTHER" id="PTHR45674">
    <property type="entry name" value="DNA LIGASE 1/3 FAMILY MEMBER"/>
    <property type="match status" value="1"/>
</dbReference>
<evidence type="ECO:0000256" key="4">
    <source>
        <dbReference type="ARBA" id="ARBA00022723"/>
    </source>
</evidence>
<gene>
    <name evidence="12" type="ORF">NLF92_04275</name>
</gene>
<comment type="catalytic activity">
    <reaction evidence="10">
        <text>ATP + (deoxyribonucleotide)n-3'-hydroxyl + 5'-phospho-(deoxyribonucleotide)m = (deoxyribonucleotide)n+m + AMP + diphosphate.</text>
        <dbReference type="EC" id="6.5.1.1"/>
    </reaction>
</comment>
<dbReference type="PANTHER" id="PTHR45674:SF13">
    <property type="entry name" value="DNA LIGASE-RELATED"/>
    <property type="match status" value="1"/>
</dbReference>
<dbReference type="EMBL" id="JANATA010000005">
    <property type="protein sequence ID" value="MCP3428158.1"/>
    <property type="molecule type" value="Genomic_DNA"/>
</dbReference>
<proteinExistence type="predicted"/>
<dbReference type="NCBIfam" id="NF006701">
    <property type="entry name" value="PRK09247.1"/>
    <property type="match status" value="1"/>
</dbReference>
<dbReference type="Pfam" id="PF01068">
    <property type="entry name" value="DNA_ligase_A_M"/>
    <property type="match status" value="1"/>
</dbReference>
<evidence type="ECO:0000259" key="11">
    <source>
        <dbReference type="PROSITE" id="PS50160"/>
    </source>
</evidence>
<dbReference type="PROSITE" id="PS00333">
    <property type="entry name" value="DNA_LIGASE_A2"/>
    <property type="match status" value="1"/>
</dbReference>